<dbReference type="AlphaFoldDB" id="A0A182WNQ9"/>
<reference evidence="3" key="1">
    <citation type="submission" date="2013-03" db="EMBL/GenBank/DDBJ databases">
        <title>The Genome Sequence of Anopheles minimus MINIMUS1.</title>
        <authorList>
            <consortium name="The Broad Institute Genomics Platform"/>
            <person name="Neafsey D.E."/>
            <person name="Walton C."/>
            <person name="Walker B."/>
            <person name="Young S.K."/>
            <person name="Zeng Q."/>
            <person name="Gargeya S."/>
            <person name="Fitzgerald M."/>
            <person name="Haas B."/>
            <person name="Abouelleil A."/>
            <person name="Allen A.W."/>
            <person name="Alvarado L."/>
            <person name="Arachchi H.M."/>
            <person name="Berlin A.M."/>
            <person name="Chapman S.B."/>
            <person name="Gainer-Dewar J."/>
            <person name="Goldberg J."/>
            <person name="Griggs A."/>
            <person name="Gujja S."/>
            <person name="Hansen M."/>
            <person name="Howarth C."/>
            <person name="Imamovic A."/>
            <person name="Ireland A."/>
            <person name="Larimer J."/>
            <person name="McCowan C."/>
            <person name="Murphy C."/>
            <person name="Pearson M."/>
            <person name="Poon T.W."/>
            <person name="Priest M."/>
            <person name="Roberts A."/>
            <person name="Saif S."/>
            <person name="Shea T."/>
            <person name="Sisk P."/>
            <person name="Sykes S."/>
            <person name="Wortman J."/>
            <person name="Nusbaum C."/>
            <person name="Birren B."/>
        </authorList>
    </citation>
    <scope>NUCLEOTIDE SEQUENCE [LARGE SCALE GENOMIC DNA]</scope>
    <source>
        <strain evidence="3">MINIMUS1</strain>
    </source>
</reference>
<feature type="compositionally biased region" description="Basic and acidic residues" evidence="1">
    <location>
        <begin position="123"/>
        <end position="139"/>
    </location>
</feature>
<evidence type="ECO:0000313" key="3">
    <source>
        <dbReference type="Proteomes" id="UP000075920"/>
    </source>
</evidence>
<dbReference type="EnsemblMetazoa" id="AMIN014336-RA">
    <property type="protein sequence ID" value="AMIN014336-PA"/>
    <property type="gene ID" value="AMIN014336"/>
</dbReference>
<feature type="region of interest" description="Disordered" evidence="1">
    <location>
        <begin position="119"/>
        <end position="139"/>
    </location>
</feature>
<protein>
    <submittedName>
        <fullName evidence="2">Uncharacterized protein</fullName>
    </submittedName>
</protein>
<proteinExistence type="predicted"/>
<dbReference type="VEuPathDB" id="VectorBase:AMIN014336"/>
<reference evidence="2" key="2">
    <citation type="submission" date="2020-05" db="UniProtKB">
        <authorList>
            <consortium name="EnsemblMetazoa"/>
        </authorList>
    </citation>
    <scope>IDENTIFICATION</scope>
    <source>
        <strain evidence="2">MINIMUS1</strain>
    </source>
</reference>
<accession>A0A182WNQ9</accession>
<evidence type="ECO:0000313" key="2">
    <source>
        <dbReference type="EnsemblMetazoa" id="AMIN014336-PA"/>
    </source>
</evidence>
<sequence length="243" mass="28314">MTNTSTTEKHTDEQNLLTTFTTTEPHRKKINPLPSYEQVPFILDITARGRSTFEGNIYHVHLAIVIMLRAYKMRQLDNEFDFLVATEMPTGRKLNDILHHYSSPRLHTGTLFLQAKHKKNTRSKTERYNELHPHEDSKTRTDTGNLRLLYRYINLVQFVPSINKRTIEETDVDRCESVRCSIELEKPKKTELPIKQLVGLCLFQEKLNQSKFVVVLDGYDEIATYYKSVELKRFAVHAGLYGV</sequence>
<name>A0A182WNQ9_9DIPT</name>
<organism evidence="2 3">
    <name type="scientific">Anopheles minimus</name>
    <dbReference type="NCBI Taxonomy" id="112268"/>
    <lineage>
        <taxon>Eukaryota</taxon>
        <taxon>Metazoa</taxon>
        <taxon>Ecdysozoa</taxon>
        <taxon>Arthropoda</taxon>
        <taxon>Hexapoda</taxon>
        <taxon>Insecta</taxon>
        <taxon>Pterygota</taxon>
        <taxon>Neoptera</taxon>
        <taxon>Endopterygota</taxon>
        <taxon>Diptera</taxon>
        <taxon>Nematocera</taxon>
        <taxon>Culicoidea</taxon>
        <taxon>Culicidae</taxon>
        <taxon>Anophelinae</taxon>
        <taxon>Anopheles</taxon>
    </lineage>
</organism>
<dbReference type="Proteomes" id="UP000075920">
    <property type="component" value="Unassembled WGS sequence"/>
</dbReference>
<keyword evidence="3" id="KW-1185">Reference proteome</keyword>
<evidence type="ECO:0000256" key="1">
    <source>
        <dbReference type="SAM" id="MobiDB-lite"/>
    </source>
</evidence>